<evidence type="ECO:0000313" key="6">
    <source>
        <dbReference type="EMBL" id="SIO96891.1"/>
    </source>
</evidence>
<dbReference type="RefSeq" id="WP_074375266.1">
    <property type="nucleotide sequence ID" value="NZ_AP024908.1"/>
</dbReference>
<evidence type="ECO:0000256" key="4">
    <source>
        <dbReference type="ARBA" id="ARBA00023163"/>
    </source>
</evidence>
<name>A0A1N6MBT1_9VIBR</name>
<dbReference type="Gene3D" id="1.10.10.10">
    <property type="entry name" value="Winged helix-like DNA-binding domain superfamily/Winged helix DNA-binding domain"/>
    <property type="match status" value="1"/>
</dbReference>
<dbReference type="PANTHER" id="PTHR30579:SF7">
    <property type="entry name" value="HTH-TYPE TRANSCRIPTIONAL REGULATOR LRHA-RELATED"/>
    <property type="match status" value="1"/>
</dbReference>
<keyword evidence="2" id="KW-0805">Transcription regulation</keyword>
<dbReference type="Gene3D" id="3.40.190.10">
    <property type="entry name" value="Periplasmic binding protein-like II"/>
    <property type="match status" value="2"/>
</dbReference>
<dbReference type="EMBL" id="FSSB01000061">
    <property type="protein sequence ID" value="SIO96891.1"/>
    <property type="molecule type" value="Genomic_DNA"/>
</dbReference>
<dbReference type="InterPro" id="IPR005119">
    <property type="entry name" value="LysR_subst-bd"/>
</dbReference>
<feature type="domain" description="HTH lysR-type" evidence="5">
    <location>
        <begin position="4"/>
        <end position="61"/>
    </location>
</feature>
<comment type="similarity">
    <text evidence="1">Belongs to the LysR transcriptional regulatory family.</text>
</comment>
<dbReference type="InterPro" id="IPR000847">
    <property type="entry name" value="LysR_HTH_N"/>
</dbReference>
<dbReference type="SUPFAM" id="SSF46785">
    <property type="entry name" value="Winged helix' DNA-binding domain"/>
    <property type="match status" value="1"/>
</dbReference>
<evidence type="ECO:0000259" key="5">
    <source>
        <dbReference type="PROSITE" id="PS50931"/>
    </source>
</evidence>
<protein>
    <submittedName>
        <fullName evidence="6">Hydrogen peroxide-inducible genes activator</fullName>
    </submittedName>
</protein>
<evidence type="ECO:0000313" key="7">
    <source>
        <dbReference type="Proteomes" id="UP000184774"/>
    </source>
</evidence>
<dbReference type="AlphaFoldDB" id="A0A1N6MBT1"/>
<dbReference type="PROSITE" id="PS50931">
    <property type="entry name" value="HTH_LYSR"/>
    <property type="match status" value="1"/>
</dbReference>
<keyword evidence="4" id="KW-0804">Transcription</keyword>
<dbReference type="GO" id="GO:0003700">
    <property type="term" value="F:DNA-binding transcription factor activity"/>
    <property type="evidence" value="ECO:0007669"/>
    <property type="project" value="InterPro"/>
</dbReference>
<proteinExistence type="inferred from homology"/>
<accession>A0A1N6MBT1</accession>
<dbReference type="Pfam" id="PF00126">
    <property type="entry name" value="HTH_1"/>
    <property type="match status" value="1"/>
</dbReference>
<reference evidence="6 7" key="1">
    <citation type="submission" date="2016-12" db="EMBL/GenBank/DDBJ databases">
        <authorList>
            <person name="Song W.-J."/>
            <person name="Kurnit D.M."/>
        </authorList>
    </citation>
    <scope>NUCLEOTIDE SEQUENCE [LARGE SCALE GENOMIC DNA]</scope>
    <source>
        <strain evidence="6 7">CECT 9026</strain>
    </source>
</reference>
<evidence type="ECO:0000256" key="1">
    <source>
        <dbReference type="ARBA" id="ARBA00009437"/>
    </source>
</evidence>
<dbReference type="InterPro" id="IPR036390">
    <property type="entry name" value="WH_DNA-bd_sf"/>
</dbReference>
<dbReference type="InterPro" id="IPR050176">
    <property type="entry name" value="LTTR"/>
</dbReference>
<gene>
    <name evidence="6" type="primary">oxyR_3</name>
    <name evidence="6" type="ORF">VSP9026_04717</name>
</gene>
<dbReference type="Proteomes" id="UP000184774">
    <property type="component" value="Unassembled WGS sequence"/>
</dbReference>
<sequence length="291" mass="32494">MRSLDLDSLRCFVLGIELGSFAKAASRLNRSAAAASAQLKKLEQQCGAQLTIKNGRHLRPTQEGEVILGYARRMIQLNDEVISKLKDTRLSGCISCGLHEDFSDILLPKLLNQVSKDSPQLEIQAIVGRHSQLLESIESGELDFALGWENSEIHPYSESLGNLNLHWYGPADSSMRERLSQMRPLPLVMFANGCSIRTQATEALDHTGIPWNVNFVGHNLKSLWQAVEAGLGLTVRSSFDIPQNIARINNLPKPGSLKICINRSQRTLNNEKQTLYNYLKNKLLQHIELIS</sequence>
<dbReference type="SUPFAM" id="SSF53850">
    <property type="entry name" value="Periplasmic binding protein-like II"/>
    <property type="match status" value="1"/>
</dbReference>
<dbReference type="InterPro" id="IPR036388">
    <property type="entry name" value="WH-like_DNA-bd_sf"/>
</dbReference>
<keyword evidence="3" id="KW-0238">DNA-binding</keyword>
<evidence type="ECO:0000256" key="2">
    <source>
        <dbReference type="ARBA" id="ARBA00023015"/>
    </source>
</evidence>
<dbReference type="Pfam" id="PF03466">
    <property type="entry name" value="LysR_substrate"/>
    <property type="match status" value="1"/>
</dbReference>
<dbReference type="GO" id="GO:0003677">
    <property type="term" value="F:DNA binding"/>
    <property type="evidence" value="ECO:0007669"/>
    <property type="project" value="UniProtKB-KW"/>
</dbReference>
<evidence type="ECO:0000256" key="3">
    <source>
        <dbReference type="ARBA" id="ARBA00023125"/>
    </source>
</evidence>
<dbReference type="OrthoDB" id="5723059at2"/>
<organism evidence="6 7">
    <name type="scientific">Vibrio spartinae</name>
    <dbReference type="NCBI Taxonomy" id="1918945"/>
    <lineage>
        <taxon>Bacteria</taxon>
        <taxon>Pseudomonadati</taxon>
        <taxon>Pseudomonadota</taxon>
        <taxon>Gammaproteobacteria</taxon>
        <taxon>Vibrionales</taxon>
        <taxon>Vibrionaceae</taxon>
        <taxon>Vibrio</taxon>
    </lineage>
</organism>
<dbReference type="PANTHER" id="PTHR30579">
    <property type="entry name" value="TRANSCRIPTIONAL REGULATOR"/>
    <property type="match status" value="1"/>
</dbReference>